<dbReference type="Proteomes" id="UP000250043">
    <property type="component" value="Unassembled WGS sequence"/>
</dbReference>
<dbReference type="SUPFAM" id="SSF53448">
    <property type="entry name" value="Nucleotide-diphospho-sugar transferases"/>
    <property type="match status" value="1"/>
</dbReference>
<dbReference type="SUPFAM" id="SSF49785">
    <property type="entry name" value="Galactose-binding domain-like"/>
    <property type="match status" value="1"/>
</dbReference>
<evidence type="ECO:0000313" key="1">
    <source>
        <dbReference type="EMBL" id="OCH89552.1"/>
    </source>
</evidence>
<dbReference type="AlphaFoldDB" id="A0A8E2AWU7"/>
<dbReference type="InterPro" id="IPR008979">
    <property type="entry name" value="Galactose-bd-like_sf"/>
</dbReference>
<protein>
    <submittedName>
        <fullName evidence="1">Uncharacterized protein</fullName>
    </submittedName>
</protein>
<proteinExistence type="predicted"/>
<evidence type="ECO:0000313" key="2">
    <source>
        <dbReference type="Proteomes" id="UP000250043"/>
    </source>
</evidence>
<name>A0A8E2AWU7_9APHY</name>
<dbReference type="Gene3D" id="3.90.550.10">
    <property type="entry name" value="Spore Coat Polysaccharide Biosynthesis Protein SpsA, Chain A"/>
    <property type="match status" value="1"/>
</dbReference>
<sequence>MPSVRELIRFLPRLAIPIFASLFVRYLFPKHDVKARPPSRFHPILADIGFTPRSHPVTYRSFEEASDLRSYQRILNNTAVTRGADTTAIILNWSRFPNVLLITSLLCGPWLDGVISEVLIWNNSPAKFSYEYFKDTGCTPDRLRIHNSPKNMLFQARYLACAQVNTPYCFIQDDDYLIRPEIIEALHTRIAEDSSAPAIHLLPPHEHLSTILREIHVPRSSSSYFSDIHTSSAWLGHGTILERSQAELFLALMYRLHVTEEEIAMADNYFTILGNRVPEVWFDQDFELGGGKPFTEGEEGHERNVKHIMKATRYLDSILRCEDESCSAKSKRVPYTSLSDHQPSPPWTRAACGGSACVMETNIRLLPRTIIHESTNVTNILDLEARNQELLGEDGRAQYLGYPPSHAVDTQGETCFRSPEDAKNGDVIALDMLSDVGKIKNLTAVELAWLVDSGTEQILKASTFQTSNDNMNWHTIAVRPICYDSTVRDPETLAGSGSRYLRECSVQVLVASDSLYQRVSGRYFRAQLQEDRDERWGVCEVWLRGV</sequence>
<dbReference type="OrthoDB" id="1684102at2759"/>
<gene>
    <name evidence="1" type="ORF">OBBRIDRAFT_778345</name>
</gene>
<organism evidence="1 2">
    <name type="scientific">Obba rivulosa</name>
    <dbReference type="NCBI Taxonomy" id="1052685"/>
    <lineage>
        <taxon>Eukaryota</taxon>
        <taxon>Fungi</taxon>
        <taxon>Dikarya</taxon>
        <taxon>Basidiomycota</taxon>
        <taxon>Agaricomycotina</taxon>
        <taxon>Agaricomycetes</taxon>
        <taxon>Polyporales</taxon>
        <taxon>Gelatoporiaceae</taxon>
        <taxon>Obba</taxon>
    </lineage>
</organism>
<keyword evidence="2" id="KW-1185">Reference proteome</keyword>
<reference evidence="1 2" key="1">
    <citation type="submission" date="2016-07" db="EMBL/GenBank/DDBJ databases">
        <title>Draft genome of the white-rot fungus Obba rivulosa 3A-2.</title>
        <authorList>
            <consortium name="DOE Joint Genome Institute"/>
            <person name="Miettinen O."/>
            <person name="Riley R."/>
            <person name="Acob R."/>
            <person name="Barry K."/>
            <person name="Cullen D."/>
            <person name="De Vries R."/>
            <person name="Hainaut M."/>
            <person name="Hatakka A."/>
            <person name="Henrissat B."/>
            <person name="Hilden K."/>
            <person name="Kuo R."/>
            <person name="Labutti K."/>
            <person name="Lipzen A."/>
            <person name="Makela M.R."/>
            <person name="Sandor L."/>
            <person name="Spatafora J.W."/>
            <person name="Grigoriev I.V."/>
            <person name="Hibbett D.S."/>
        </authorList>
    </citation>
    <scope>NUCLEOTIDE SEQUENCE [LARGE SCALE GENOMIC DNA]</scope>
    <source>
        <strain evidence="1 2">3A-2</strain>
    </source>
</reference>
<dbReference type="EMBL" id="KV722424">
    <property type="protein sequence ID" value="OCH89552.1"/>
    <property type="molecule type" value="Genomic_DNA"/>
</dbReference>
<dbReference type="Gene3D" id="2.60.120.260">
    <property type="entry name" value="Galactose-binding domain-like"/>
    <property type="match status" value="1"/>
</dbReference>
<accession>A0A8E2AWU7</accession>
<dbReference type="InterPro" id="IPR029044">
    <property type="entry name" value="Nucleotide-diphossugar_trans"/>
</dbReference>